<dbReference type="InterPro" id="IPR027417">
    <property type="entry name" value="P-loop_NTPase"/>
</dbReference>
<evidence type="ECO:0000313" key="10">
    <source>
        <dbReference type="EMBL" id="WUR02112.1"/>
    </source>
</evidence>
<dbReference type="Gene3D" id="3.40.50.300">
    <property type="entry name" value="P-loop containing nucleotide triphosphate hydrolases"/>
    <property type="match status" value="1"/>
</dbReference>
<keyword evidence="2" id="KW-0813">Transport</keyword>
<proteinExistence type="predicted"/>
<sequence>MEKETKTLEFENLYLDVPNFDPNGHISYTRVFKSLSGKIESGKLTAVLGSCGCGKTHFLRMLVGDINEESKTFGKIIYNGEERDPEEWKSKISYVPQDDIFYPHLTIYDHMKYYMSLGEARYRKFDERKADKILEGCAILHLKHSLVGALSGGERKRALISFSMINDPEILILDEPTTGIDSNAAVEIIHTLKKYAQDYNCMVISAIHQPSAGLFSHFDDLIVLVKLGVFYIGPYKQLESFFVENGISMESDLSLPELLFVILLEYSEFPEATKYKSNVKKIIEKNEQSCRSENTAEICNNYKPIDFKHKFADSWKVMKHSFNTTYNKNKSYFVLVLMSFWTILLILAEPIMHFCIVPRYNHLEIHEELKKCSFDQIFSLSFGIVNHLYSLSDYVWSLYSYTGVWKYNHYFAPEYLNGKYTYGTYFMAMFYYCLIRNFMFFFSKFCFYLLFYKTFLFNPLIFLIFAIPTIINIFLYTCMSIAVEYDAIYIWVPMQLAQVGHKMYDHNYNNNVAYIHSIIPNFNFILFLRMRCFGLLEKFKNMLAISEFLSKTINNEIINYSYEEGAANTILYNTFGKWADFITVFTMFGSSLLMIGAVTVLYEINRIPNMRFKLSK</sequence>
<feature type="transmembrane region" description="Helical" evidence="8">
    <location>
        <begin position="512"/>
        <end position="530"/>
    </location>
</feature>
<keyword evidence="4" id="KW-0547">Nucleotide-binding</keyword>
<name>A0AAX4J7Y3_9MICR</name>
<dbReference type="GO" id="GO:0140359">
    <property type="term" value="F:ABC-type transporter activity"/>
    <property type="evidence" value="ECO:0007669"/>
    <property type="project" value="InterPro"/>
</dbReference>
<reference evidence="10" key="1">
    <citation type="journal article" date="2024" name="BMC Genomics">
        <title>Functional annotation of a divergent genome using sequence and structure-based similarity.</title>
        <authorList>
            <person name="Svedberg D."/>
            <person name="Winiger R.R."/>
            <person name="Berg A."/>
            <person name="Sharma H."/>
            <person name="Tellgren-Roth C."/>
            <person name="Debrunner-Vossbrinck B.A."/>
            <person name="Vossbrinck C.R."/>
            <person name="Barandun J."/>
        </authorList>
    </citation>
    <scope>NUCLEOTIDE SEQUENCE</scope>
    <source>
        <strain evidence="10">Illinois isolate</strain>
    </source>
</reference>
<keyword evidence="3 8" id="KW-0812">Transmembrane</keyword>
<accession>A0AAX4J7Y3</accession>
<evidence type="ECO:0000313" key="11">
    <source>
        <dbReference type="Proteomes" id="UP001334084"/>
    </source>
</evidence>
<dbReference type="InterPro" id="IPR043926">
    <property type="entry name" value="ABCG_dom"/>
</dbReference>
<dbReference type="PANTHER" id="PTHR48041:SF91">
    <property type="entry name" value="ABC TRANSPORTER G FAMILY MEMBER 28"/>
    <property type="match status" value="1"/>
</dbReference>
<dbReference type="PANTHER" id="PTHR48041">
    <property type="entry name" value="ABC TRANSPORTER G FAMILY MEMBER 28"/>
    <property type="match status" value="1"/>
</dbReference>
<evidence type="ECO:0000259" key="9">
    <source>
        <dbReference type="PROSITE" id="PS50893"/>
    </source>
</evidence>
<dbReference type="GeneID" id="90539918"/>
<comment type="subcellular location">
    <subcellularLocation>
        <location evidence="1">Membrane</location>
        <topology evidence="1">Multi-pass membrane protein</topology>
    </subcellularLocation>
</comment>
<dbReference type="GO" id="GO:0016020">
    <property type="term" value="C:membrane"/>
    <property type="evidence" value="ECO:0007669"/>
    <property type="project" value="UniProtKB-SubCell"/>
</dbReference>
<dbReference type="Proteomes" id="UP001334084">
    <property type="component" value="Chromosome 1"/>
</dbReference>
<evidence type="ECO:0000256" key="8">
    <source>
        <dbReference type="SAM" id="Phobius"/>
    </source>
</evidence>
<evidence type="ECO:0000256" key="7">
    <source>
        <dbReference type="ARBA" id="ARBA00023136"/>
    </source>
</evidence>
<feature type="transmembrane region" description="Helical" evidence="8">
    <location>
        <begin position="581"/>
        <end position="604"/>
    </location>
</feature>
<dbReference type="InterPro" id="IPR003593">
    <property type="entry name" value="AAA+_ATPase"/>
</dbReference>
<protein>
    <submittedName>
        <fullName evidence="10">ABC transporter</fullName>
    </submittedName>
</protein>
<evidence type="ECO:0000256" key="1">
    <source>
        <dbReference type="ARBA" id="ARBA00004141"/>
    </source>
</evidence>
<feature type="transmembrane region" description="Helical" evidence="8">
    <location>
        <begin position="419"/>
        <end position="435"/>
    </location>
</feature>
<keyword evidence="5" id="KW-0067">ATP-binding</keyword>
<gene>
    <name evidence="10" type="ORF">VNE69_01053</name>
</gene>
<dbReference type="EMBL" id="CP142726">
    <property type="protein sequence ID" value="WUR02112.1"/>
    <property type="molecule type" value="Genomic_DNA"/>
</dbReference>
<keyword evidence="7 8" id="KW-0472">Membrane</keyword>
<keyword evidence="11" id="KW-1185">Reference proteome</keyword>
<dbReference type="Pfam" id="PF00005">
    <property type="entry name" value="ABC_tran"/>
    <property type="match status" value="1"/>
</dbReference>
<dbReference type="Pfam" id="PF19055">
    <property type="entry name" value="ABC2_membrane_7"/>
    <property type="match status" value="1"/>
</dbReference>
<dbReference type="InterPro" id="IPR003439">
    <property type="entry name" value="ABC_transporter-like_ATP-bd"/>
</dbReference>
<dbReference type="GO" id="GO:0005524">
    <property type="term" value="F:ATP binding"/>
    <property type="evidence" value="ECO:0007669"/>
    <property type="project" value="UniProtKB-KW"/>
</dbReference>
<dbReference type="SUPFAM" id="SSF52540">
    <property type="entry name" value="P-loop containing nucleoside triphosphate hydrolases"/>
    <property type="match status" value="1"/>
</dbReference>
<dbReference type="RefSeq" id="XP_065328257.1">
    <property type="nucleotide sequence ID" value="XM_065472185.1"/>
</dbReference>
<dbReference type="InterPro" id="IPR050352">
    <property type="entry name" value="ABCG_transporters"/>
</dbReference>
<evidence type="ECO:0000256" key="2">
    <source>
        <dbReference type="ARBA" id="ARBA00022448"/>
    </source>
</evidence>
<evidence type="ECO:0000256" key="6">
    <source>
        <dbReference type="ARBA" id="ARBA00022989"/>
    </source>
</evidence>
<dbReference type="PROSITE" id="PS50893">
    <property type="entry name" value="ABC_TRANSPORTER_2"/>
    <property type="match status" value="1"/>
</dbReference>
<organism evidence="10 11">
    <name type="scientific">Vairimorpha necatrix</name>
    <dbReference type="NCBI Taxonomy" id="6039"/>
    <lineage>
        <taxon>Eukaryota</taxon>
        <taxon>Fungi</taxon>
        <taxon>Fungi incertae sedis</taxon>
        <taxon>Microsporidia</taxon>
        <taxon>Nosematidae</taxon>
        <taxon>Vairimorpha</taxon>
    </lineage>
</organism>
<dbReference type="AlphaFoldDB" id="A0AAX4J7Y3"/>
<keyword evidence="6 8" id="KW-1133">Transmembrane helix</keyword>
<dbReference type="GO" id="GO:0016887">
    <property type="term" value="F:ATP hydrolysis activity"/>
    <property type="evidence" value="ECO:0007669"/>
    <property type="project" value="InterPro"/>
</dbReference>
<dbReference type="SMART" id="SM00382">
    <property type="entry name" value="AAA"/>
    <property type="match status" value="1"/>
</dbReference>
<feature type="domain" description="ABC transporter" evidence="9">
    <location>
        <begin position="8"/>
        <end position="251"/>
    </location>
</feature>
<feature type="transmembrane region" description="Helical" evidence="8">
    <location>
        <begin position="332"/>
        <end position="356"/>
    </location>
</feature>
<evidence type="ECO:0000256" key="3">
    <source>
        <dbReference type="ARBA" id="ARBA00022692"/>
    </source>
</evidence>
<feature type="transmembrane region" description="Helical" evidence="8">
    <location>
        <begin position="447"/>
        <end position="467"/>
    </location>
</feature>
<evidence type="ECO:0000256" key="5">
    <source>
        <dbReference type="ARBA" id="ARBA00022840"/>
    </source>
</evidence>
<feature type="transmembrane region" description="Helical" evidence="8">
    <location>
        <begin position="377"/>
        <end position="399"/>
    </location>
</feature>
<dbReference type="KEGG" id="vnx:VNE69_01053"/>
<evidence type="ECO:0000256" key="4">
    <source>
        <dbReference type="ARBA" id="ARBA00022741"/>
    </source>
</evidence>